<dbReference type="RefSeq" id="XP_007915025.1">
    <property type="nucleotide sequence ID" value="XM_007916834.1"/>
</dbReference>
<dbReference type="FunFam" id="3.90.1410.10:FF:000007">
    <property type="entry name" value="Ribosomal lysine N-methyltransferase 4"/>
    <property type="match status" value="1"/>
</dbReference>
<organism evidence="2 3">
    <name type="scientific">Phaeoacremonium minimum (strain UCR-PA7)</name>
    <name type="common">Esca disease fungus</name>
    <name type="synonym">Togninia minima</name>
    <dbReference type="NCBI Taxonomy" id="1286976"/>
    <lineage>
        <taxon>Eukaryota</taxon>
        <taxon>Fungi</taxon>
        <taxon>Dikarya</taxon>
        <taxon>Ascomycota</taxon>
        <taxon>Pezizomycotina</taxon>
        <taxon>Sordariomycetes</taxon>
        <taxon>Sordariomycetidae</taxon>
        <taxon>Togniniales</taxon>
        <taxon>Togniniaceae</taxon>
        <taxon>Phaeoacremonium</taxon>
    </lineage>
</organism>
<dbReference type="GeneID" id="19324773"/>
<sequence>MADPDFTQKSEAFLSWFKSQPGATFRDDIEICDLRDGKRGRGIVATADIPPETVLFTIPRKSVICSITSQLSQEIPQIADIDSNIDSAEDEILIERGSMSSANQDSWTSLILIMIYEHLRGPASRWKPYLDVLPTVFNTPMFWSENELKELQASPVIEKIGKDNATEMIRSKILPVIKQNPHVFFTDGAEYLGDDALEQLAYRMGSTIMAYAFDLEKDDDEGVEGEDEWVEDREGQIMMGMVPMADILNADAEFNAHVDHGEDYLTVTAIRAIRKGEEVLNYYGPLGNGELLTRYGYVTSKHKSYDLIDLSWDSILHSIRQELRFNEKDWEKVKQMVDEEDFEDYFVIDHGADEPDASGQMSASSHGVNLPDDLWDQIKSFLKSVKQIFPELVADKKKRDEVMLAQQKPLFRSEP</sequence>
<feature type="domain" description="SET" evidence="1">
    <location>
        <begin position="27"/>
        <end position="284"/>
    </location>
</feature>
<dbReference type="InterPro" id="IPR050600">
    <property type="entry name" value="SETD3_SETD6_MTase"/>
</dbReference>
<dbReference type="PANTHER" id="PTHR13271:SF34">
    <property type="entry name" value="N-LYSINE METHYLTRANSFERASE SETD6"/>
    <property type="match status" value="1"/>
</dbReference>
<accession>R8BLI8</accession>
<evidence type="ECO:0000259" key="1">
    <source>
        <dbReference type="PROSITE" id="PS50280"/>
    </source>
</evidence>
<dbReference type="OrthoDB" id="341421at2759"/>
<name>R8BLI8_PHAM7</name>
<protein>
    <submittedName>
        <fullName evidence="2">Putative set domain protein</fullName>
    </submittedName>
</protein>
<dbReference type="CDD" id="cd19178">
    <property type="entry name" value="SET_SETD6"/>
    <property type="match status" value="1"/>
</dbReference>
<dbReference type="PANTHER" id="PTHR13271">
    <property type="entry name" value="UNCHARACTERIZED PUTATIVE METHYLTRANSFERASE"/>
    <property type="match status" value="1"/>
</dbReference>
<dbReference type="eggNOG" id="KOG1338">
    <property type="taxonomic scope" value="Eukaryota"/>
</dbReference>
<dbReference type="HOGENOM" id="CLU_017135_2_1_1"/>
<dbReference type="Gene3D" id="3.90.1410.10">
    <property type="entry name" value="set domain protein methyltransferase, domain 1"/>
    <property type="match status" value="1"/>
</dbReference>
<dbReference type="PROSITE" id="PS50280">
    <property type="entry name" value="SET"/>
    <property type="match status" value="1"/>
</dbReference>
<dbReference type="EMBL" id="KB933101">
    <property type="protein sequence ID" value="EOO00202.1"/>
    <property type="molecule type" value="Genomic_DNA"/>
</dbReference>
<reference evidence="3" key="1">
    <citation type="journal article" date="2013" name="Genome Announc.">
        <title>Draft genome sequence of the ascomycete Phaeoacremonium aleophilum strain UCR-PA7, a causal agent of the esca disease complex in grapevines.</title>
        <authorList>
            <person name="Blanco-Ulate B."/>
            <person name="Rolshausen P."/>
            <person name="Cantu D."/>
        </authorList>
    </citation>
    <scope>NUCLEOTIDE SEQUENCE [LARGE SCALE GENOMIC DNA]</scope>
    <source>
        <strain evidence="3">UCR-PA7</strain>
    </source>
</reference>
<proteinExistence type="predicted"/>
<dbReference type="InterPro" id="IPR046341">
    <property type="entry name" value="SET_dom_sf"/>
</dbReference>
<dbReference type="SUPFAM" id="SSF82199">
    <property type="entry name" value="SET domain"/>
    <property type="match status" value="1"/>
</dbReference>
<gene>
    <name evidence="2" type="ORF">UCRPA7_4332</name>
</gene>
<dbReference type="InterPro" id="IPR001214">
    <property type="entry name" value="SET_dom"/>
</dbReference>
<dbReference type="KEGG" id="tmn:UCRPA7_4332"/>
<dbReference type="InterPro" id="IPR044430">
    <property type="entry name" value="SETD6_SET"/>
</dbReference>
<keyword evidence="3" id="KW-1185">Reference proteome</keyword>
<dbReference type="AlphaFoldDB" id="R8BLI8"/>
<dbReference type="GO" id="GO:0005634">
    <property type="term" value="C:nucleus"/>
    <property type="evidence" value="ECO:0007669"/>
    <property type="project" value="TreeGrafter"/>
</dbReference>
<dbReference type="Proteomes" id="UP000014074">
    <property type="component" value="Unassembled WGS sequence"/>
</dbReference>
<evidence type="ECO:0000313" key="2">
    <source>
        <dbReference type="EMBL" id="EOO00202.1"/>
    </source>
</evidence>
<evidence type="ECO:0000313" key="3">
    <source>
        <dbReference type="Proteomes" id="UP000014074"/>
    </source>
</evidence>
<dbReference type="Pfam" id="PF00856">
    <property type="entry name" value="SET"/>
    <property type="match status" value="1"/>
</dbReference>
<dbReference type="GO" id="GO:0016279">
    <property type="term" value="F:protein-lysine N-methyltransferase activity"/>
    <property type="evidence" value="ECO:0007669"/>
    <property type="project" value="InterPro"/>
</dbReference>